<gene>
    <name evidence="6" type="ORF">BN2458_PEG1662</name>
    <name evidence="7" type="ORF">LS75_002600</name>
</gene>
<dbReference type="Pfam" id="PF07264">
    <property type="entry name" value="EI24"/>
    <property type="match status" value="1"/>
</dbReference>
<accession>A0A099UGC3</accession>
<feature type="transmembrane region" description="Helical" evidence="5">
    <location>
        <begin position="120"/>
        <end position="140"/>
    </location>
</feature>
<keyword evidence="4 5" id="KW-0472">Membrane</keyword>
<organism evidence="6 9">
    <name type="scientific">Helicobacter typhlonius</name>
    <dbReference type="NCBI Taxonomy" id="76936"/>
    <lineage>
        <taxon>Bacteria</taxon>
        <taxon>Pseudomonadati</taxon>
        <taxon>Campylobacterota</taxon>
        <taxon>Epsilonproteobacteria</taxon>
        <taxon>Campylobacterales</taxon>
        <taxon>Helicobacteraceae</taxon>
        <taxon>Helicobacter</taxon>
    </lineage>
</organism>
<dbReference type="STRING" id="76936.BN2458_PEG1662"/>
<keyword evidence="3 5" id="KW-1133">Transmembrane helix</keyword>
<dbReference type="EMBL" id="LN907858">
    <property type="protein sequence ID" value="CUU40545.1"/>
    <property type="molecule type" value="Genomic_DNA"/>
</dbReference>
<dbReference type="KEGG" id="hty:BN2458_PEG1662"/>
<evidence type="ECO:0000313" key="9">
    <source>
        <dbReference type="Proteomes" id="UP000064525"/>
    </source>
</evidence>
<evidence type="ECO:0000256" key="5">
    <source>
        <dbReference type="SAM" id="Phobius"/>
    </source>
</evidence>
<evidence type="ECO:0000313" key="6">
    <source>
        <dbReference type="EMBL" id="CUU40545.1"/>
    </source>
</evidence>
<evidence type="ECO:0000256" key="2">
    <source>
        <dbReference type="ARBA" id="ARBA00022692"/>
    </source>
</evidence>
<dbReference type="GeneID" id="78151820"/>
<reference evidence="9" key="2">
    <citation type="submission" date="2015-11" db="EMBL/GenBank/DDBJ databases">
        <authorList>
            <person name="Anvar S.Y."/>
        </authorList>
    </citation>
    <scope>NUCLEOTIDE SEQUENCE [LARGE SCALE GENOMIC DNA]</scope>
</reference>
<feature type="transmembrane region" description="Helical" evidence="5">
    <location>
        <begin position="17"/>
        <end position="37"/>
    </location>
</feature>
<name>A0A099UGC3_9HELI</name>
<dbReference type="RefSeq" id="WP_034326978.1">
    <property type="nucleotide sequence ID" value="NZ_CAJTQN010000002.1"/>
</dbReference>
<dbReference type="Proteomes" id="UP000029925">
    <property type="component" value="Unassembled WGS sequence"/>
</dbReference>
<feature type="transmembrane region" description="Helical" evidence="5">
    <location>
        <begin position="205"/>
        <end position="233"/>
    </location>
</feature>
<dbReference type="PATRIC" id="fig|76936.10.peg.1623"/>
<reference evidence="7 8" key="1">
    <citation type="journal article" date="2014" name="Genome Announc.">
        <title>Draft genome sequences of eight enterohepatic helicobacter species isolated from both laboratory and wild rodents.</title>
        <authorList>
            <person name="Sheh A."/>
            <person name="Shen Z."/>
            <person name="Fox J.G."/>
        </authorList>
    </citation>
    <scope>NUCLEOTIDE SEQUENCE [LARGE SCALE GENOMIC DNA]</scope>
    <source>
        <strain evidence="7 8">MIT 98-6810</strain>
    </source>
</reference>
<dbReference type="OrthoDB" id="5329536at2"/>
<keyword evidence="8" id="KW-1185">Reference proteome</keyword>
<dbReference type="InterPro" id="IPR059112">
    <property type="entry name" value="CysZ/EI24"/>
</dbReference>
<comment type="subcellular location">
    <subcellularLocation>
        <location evidence="1">Membrane</location>
        <topology evidence="1">Multi-pass membrane protein</topology>
    </subcellularLocation>
</comment>
<feature type="transmembrane region" description="Helical" evidence="5">
    <location>
        <begin position="147"/>
        <end position="170"/>
    </location>
</feature>
<reference evidence="6" key="3">
    <citation type="submission" date="2015-11" db="EMBL/GenBank/DDBJ databases">
        <authorList>
            <person name="Zhang Y."/>
            <person name="Guo Z."/>
        </authorList>
    </citation>
    <scope>NUCLEOTIDE SEQUENCE</scope>
    <source>
        <strain evidence="6">1</strain>
    </source>
</reference>
<evidence type="ECO:0008006" key="10">
    <source>
        <dbReference type="Google" id="ProtNLM"/>
    </source>
</evidence>
<evidence type="ECO:0000256" key="3">
    <source>
        <dbReference type="ARBA" id="ARBA00022989"/>
    </source>
</evidence>
<evidence type="ECO:0000256" key="4">
    <source>
        <dbReference type="ARBA" id="ARBA00023136"/>
    </source>
</evidence>
<evidence type="ECO:0000313" key="7">
    <source>
        <dbReference type="EMBL" id="TLD79204.1"/>
    </source>
</evidence>
<dbReference type="Proteomes" id="UP000064525">
    <property type="component" value="Chromosome I"/>
</dbReference>
<sequence length="246" mass="28533">MLNILSKSIKDFFSPRILTLTLLPAFFGILLWGSVFYALGDEIFAYLSSLFVGFLPDWLDMGGIIGSIIRFCVSFALYALFGFVFVVLILLTNVFFSLFYTPFIVEYVRQKDFPHLPKAQFGSFLECLLIFVKTFLLLGFLALLSLLLYLIPFFGSLLGSFALFVVWYIFFKKMTFFDVGSSSMQREQWQILIHTQVLKNHAYALLAYLFSFVPFLNFFLMPLQILLITHYFFTRLDEIQSVKNSH</sequence>
<feature type="transmembrane region" description="Helical" evidence="5">
    <location>
        <begin position="71"/>
        <end position="100"/>
    </location>
</feature>
<evidence type="ECO:0000256" key="1">
    <source>
        <dbReference type="ARBA" id="ARBA00004141"/>
    </source>
</evidence>
<protein>
    <recommendedName>
        <fullName evidence="10">EI24 domain-containing protein</fullName>
    </recommendedName>
</protein>
<dbReference type="AlphaFoldDB" id="A0A099UGC3"/>
<evidence type="ECO:0000313" key="8">
    <source>
        <dbReference type="Proteomes" id="UP000029925"/>
    </source>
</evidence>
<keyword evidence="2 5" id="KW-0812">Transmembrane</keyword>
<feature type="transmembrane region" description="Helical" evidence="5">
    <location>
        <begin position="43"/>
        <end position="59"/>
    </location>
</feature>
<proteinExistence type="predicted"/>
<dbReference type="EMBL" id="JRPF02000002">
    <property type="protein sequence ID" value="TLD79204.1"/>
    <property type="molecule type" value="Genomic_DNA"/>
</dbReference>